<gene>
    <name evidence="2" type="ORF">H6G18_15160</name>
</gene>
<reference evidence="2 3" key="1">
    <citation type="journal article" date="2020" name="ISME J.">
        <title>Comparative genomics reveals insights into cyanobacterial evolution and habitat adaptation.</title>
        <authorList>
            <person name="Chen M.Y."/>
            <person name="Teng W.K."/>
            <person name="Zhao L."/>
            <person name="Hu C.X."/>
            <person name="Zhou Y.K."/>
            <person name="Han B.P."/>
            <person name="Song L.R."/>
            <person name="Shu W.S."/>
        </authorList>
    </citation>
    <scope>NUCLEOTIDE SEQUENCE [LARGE SCALE GENOMIC DNA]</scope>
    <source>
        <strain evidence="2 3">FACHB-260</strain>
    </source>
</reference>
<dbReference type="Proteomes" id="UP000607281">
    <property type="component" value="Unassembled WGS sequence"/>
</dbReference>
<comment type="caution">
    <text evidence="2">The sequence shown here is derived from an EMBL/GenBank/DDBJ whole genome shotgun (WGS) entry which is preliminary data.</text>
</comment>
<evidence type="ECO:0000259" key="1">
    <source>
        <dbReference type="Pfam" id="PF04230"/>
    </source>
</evidence>
<keyword evidence="2" id="KW-0808">Transferase</keyword>
<accession>A0ABR8CQK0</accession>
<feature type="domain" description="Polysaccharide pyruvyl transferase" evidence="1">
    <location>
        <begin position="20"/>
        <end position="197"/>
    </location>
</feature>
<dbReference type="RefSeq" id="WP_190407910.1">
    <property type="nucleotide sequence ID" value="NZ_JACJRF010000025.1"/>
</dbReference>
<sequence>MKICLFDPGLENNQGVPSANLGDLIIQEAVTRELNRLFTHGEFINIATHEFPTISHILTATSCPLIFVGGTNLLGSRMDYYKQWKVSLLQKIILRKAILFGVGWERYQVRPNLYTRISLRAALSTKQIHSVRDNYTKEKLESAGIKNVINTACPTMWPFIDMNCQDIPSEKSANVLLMLTDYSQSPELDQKLLELIATKYEKVFVWPQGRGDQKYVSSLVSNLAIPVVMLNHSYSVFNEFINSGVSFDYIGTRLHGGIKCLLAKKRSLIIEIDSRAKEIAKDTNLPTCEREDFPRIAQWIENPSKVEIKMPKDSINRWKSQFSIFNKI</sequence>
<evidence type="ECO:0000313" key="2">
    <source>
        <dbReference type="EMBL" id="MBD2345475.1"/>
    </source>
</evidence>
<protein>
    <submittedName>
        <fullName evidence="2">Polysaccharide pyruvyl transferase family protein</fullName>
    </submittedName>
</protein>
<organism evidence="2 3">
    <name type="scientific">Anabaena subtropica FACHB-260</name>
    <dbReference type="NCBI Taxonomy" id="2692884"/>
    <lineage>
        <taxon>Bacteria</taxon>
        <taxon>Bacillati</taxon>
        <taxon>Cyanobacteriota</taxon>
        <taxon>Cyanophyceae</taxon>
        <taxon>Nostocales</taxon>
        <taxon>Nostocaceae</taxon>
        <taxon>Anabaena</taxon>
    </lineage>
</organism>
<evidence type="ECO:0000313" key="3">
    <source>
        <dbReference type="Proteomes" id="UP000607281"/>
    </source>
</evidence>
<keyword evidence="3" id="KW-1185">Reference proteome</keyword>
<proteinExistence type="predicted"/>
<dbReference type="GO" id="GO:0016740">
    <property type="term" value="F:transferase activity"/>
    <property type="evidence" value="ECO:0007669"/>
    <property type="project" value="UniProtKB-KW"/>
</dbReference>
<name>A0ABR8CQK0_9NOST</name>
<dbReference type="InterPro" id="IPR007345">
    <property type="entry name" value="Polysacch_pyruvyl_Trfase"/>
</dbReference>
<dbReference type="Pfam" id="PF04230">
    <property type="entry name" value="PS_pyruv_trans"/>
    <property type="match status" value="1"/>
</dbReference>
<dbReference type="EMBL" id="JACJRF010000025">
    <property type="protein sequence ID" value="MBD2345475.1"/>
    <property type="molecule type" value="Genomic_DNA"/>
</dbReference>